<dbReference type="EMBL" id="AGWR01000021">
    <property type="protein sequence ID" value="EKB27376.1"/>
    <property type="molecule type" value="Genomic_DNA"/>
</dbReference>
<dbReference type="InterPro" id="IPR038717">
    <property type="entry name" value="Tc1-like_DDE_dom"/>
</dbReference>
<proteinExistence type="predicted"/>
<feature type="domain" description="Tc1-like transposase DDE" evidence="1">
    <location>
        <begin position="17"/>
        <end position="153"/>
    </location>
</feature>
<sequence length="183" mass="21135">MANIDAVLARCDADNPVFYEDEVDIDLNPKLGADWMFRAQQKRVVTPGKNAKHYLAGVLHAGNGRVLYVSGIKKNSSLFIAMLEKLRHHYRRAKTITLILDNYIIHKSKQTERWLKKNPKFCLVFQPVYSPWVNHIERLWHKLHETITRNHQCRGMANLLARVKHFMDTVSPFPGNGYGTAKV</sequence>
<dbReference type="Proteomes" id="UP000005149">
    <property type="component" value="Unassembled WGS sequence"/>
</dbReference>
<keyword evidence="3" id="KW-1185">Reference proteome</keyword>
<name>K1JAS5_9GAMM</name>
<organism evidence="2 3">
    <name type="scientific">Aeromonas dhakensis</name>
    <dbReference type="NCBI Taxonomy" id="196024"/>
    <lineage>
        <taxon>Bacteria</taxon>
        <taxon>Pseudomonadati</taxon>
        <taxon>Pseudomonadota</taxon>
        <taxon>Gammaproteobacteria</taxon>
        <taxon>Aeromonadales</taxon>
        <taxon>Aeromonadaceae</taxon>
        <taxon>Aeromonas</taxon>
    </lineage>
</organism>
<dbReference type="Gene3D" id="3.30.420.10">
    <property type="entry name" value="Ribonuclease H-like superfamily/Ribonuclease H"/>
    <property type="match status" value="1"/>
</dbReference>
<evidence type="ECO:0000313" key="3">
    <source>
        <dbReference type="Proteomes" id="UP000005149"/>
    </source>
</evidence>
<reference evidence="2 3" key="1">
    <citation type="submission" date="2012-06" db="EMBL/GenBank/DDBJ databases">
        <title>The Genome Sequence of Aeromonas hydrophila SSU.</title>
        <authorList>
            <consortium name="The Broad Institute Genome Sequencing Platform"/>
            <person name="Earl A."/>
            <person name="Ward D."/>
            <person name="Feldgarden M."/>
            <person name="Gevers D."/>
            <person name="Chopra A."/>
            <person name="Walker B."/>
            <person name="Young S.K."/>
            <person name="Zeng Q."/>
            <person name="Gargeya S."/>
            <person name="Fitzgerald M."/>
            <person name="Haas B."/>
            <person name="Abouelleil A."/>
            <person name="Alvarado L."/>
            <person name="Arachchi H.M."/>
            <person name="Berlin A.M."/>
            <person name="Chapman S.B."/>
            <person name="Goldberg J."/>
            <person name="Griggs A."/>
            <person name="Gujja S."/>
            <person name="Hansen M."/>
            <person name="Howarth C."/>
            <person name="Imamovic A."/>
            <person name="Larimer J."/>
            <person name="McCowan C."/>
            <person name="Montmayeur A."/>
            <person name="Murphy C."/>
            <person name="Neiman D."/>
            <person name="Pearson M."/>
            <person name="Priest M."/>
            <person name="Roberts A."/>
            <person name="Saif S."/>
            <person name="Shea T."/>
            <person name="Sisk P."/>
            <person name="Sykes S."/>
            <person name="Wortman J."/>
            <person name="Nusbaum C."/>
            <person name="Birren B."/>
        </authorList>
    </citation>
    <scope>NUCLEOTIDE SEQUENCE [LARGE SCALE GENOMIC DNA]</scope>
    <source>
        <strain evidence="2 3">SSU</strain>
    </source>
</reference>
<accession>K1JAS5</accession>
<dbReference type="InterPro" id="IPR047655">
    <property type="entry name" value="Transpos_IS630-like"/>
</dbReference>
<evidence type="ECO:0000313" key="2">
    <source>
        <dbReference type="EMBL" id="EKB27376.1"/>
    </source>
</evidence>
<dbReference type="InterPro" id="IPR036397">
    <property type="entry name" value="RNaseH_sf"/>
</dbReference>
<protein>
    <recommendedName>
        <fullName evidence="1">Tc1-like transposase DDE domain-containing protein</fullName>
    </recommendedName>
</protein>
<evidence type="ECO:0000259" key="1">
    <source>
        <dbReference type="Pfam" id="PF13358"/>
    </source>
</evidence>
<dbReference type="Pfam" id="PF13358">
    <property type="entry name" value="DDE_3"/>
    <property type="match status" value="1"/>
</dbReference>
<dbReference type="PATRIC" id="fig|1073377.4.peg.2577"/>
<dbReference type="AlphaFoldDB" id="K1JAS5"/>
<dbReference type="HOGENOM" id="CLU_056788_15_3_6"/>
<dbReference type="NCBIfam" id="NF033545">
    <property type="entry name" value="transpos_IS630"/>
    <property type="match status" value="1"/>
</dbReference>
<gene>
    <name evidence="2" type="ORF">HMPREF1171_02530</name>
</gene>
<dbReference type="GO" id="GO:0003676">
    <property type="term" value="F:nucleic acid binding"/>
    <property type="evidence" value="ECO:0007669"/>
    <property type="project" value="InterPro"/>
</dbReference>
<comment type="caution">
    <text evidence="2">The sequence shown here is derived from an EMBL/GenBank/DDBJ whole genome shotgun (WGS) entry which is preliminary data.</text>
</comment>